<name>A0A2H1WG12_SPOFR</name>
<dbReference type="EMBL" id="ODYU01008428">
    <property type="protein sequence ID" value="SOQ52020.1"/>
    <property type="molecule type" value="Genomic_DNA"/>
</dbReference>
<organism evidence="1">
    <name type="scientific">Spodoptera frugiperda</name>
    <name type="common">Fall armyworm</name>
    <dbReference type="NCBI Taxonomy" id="7108"/>
    <lineage>
        <taxon>Eukaryota</taxon>
        <taxon>Metazoa</taxon>
        <taxon>Ecdysozoa</taxon>
        <taxon>Arthropoda</taxon>
        <taxon>Hexapoda</taxon>
        <taxon>Insecta</taxon>
        <taxon>Pterygota</taxon>
        <taxon>Neoptera</taxon>
        <taxon>Endopterygota</taxon>
        <taxon>Lepidoptera</taxon>
        <taxon>Glossata</taxon>
        <taxon>Ditrysia</taxon>
        <taxon>Noctuoidea</taxon>
        <taxon>Noctuidae</taxon>
        <taxon>Amphipyrinae</taxon>
        <taxon>Spodoptera</taxon>
    </lineage>
</organism>
<sequence length="214" mass="23718">MRAKCLARNEHRFPQAASLSAILHYDVKDTGTSRNLQSTKVVSLSLWLISGVNVKVQTIRRGYVNKMAACVCMSGCHVHEKCMFVNAPTTTQKKILVAAAAAAAAAEALGGGGRRAPPPLLRSRTLPAIIAPGFSILHAQIDPQRTNVKYLQFNSNIELRLRDEINDHAHSKCFPYTLRLQIHHISWQNLHRNCRIAAYLLPERVAIIPENVPS</sequence>
<evidence type="ECO:0000313" key="1">
    <source>
        <dbReference type="EMBL" id="SOQ52020.1"/>
    </source>
</evidence>
<accession>A0A2H1WG12</accession>
<protein>
    <submittedName>
        <fullName evidence="1">SFRICE_034803</fullName>
    </submittedName>
</protein>
<reference evidence="1" key="1">
    <citation type="submission" date="2016-07" db="EMBL/GenBank/DDBJ databases">
        <authorList>
            <person name="Bretaudeau A."/>
        </authorList>
    </citation>
    <scope>NUCLEOTIDE SEQUENCE</scope>
    <source>
        <strain evidence="1">Rice</strain>
        <tissue evidence="1">Whole body</tissue>
    </source>
</reference>
<gene>
    <name evidence="1" type="ORF">SFRICE_034803</name>
</gene>
<dbReference type="AlphaFoldDB" id="A0A2H1WG12"/>
<proteinExistence type="predicted"/>